<keyword evidence="2 8" id="KW-0963">Cytoplasm</keyword>
<dbReference type="GO" id="GO:0006275">
    <property type="term" value="P:regulation of DNA replication"/>
    <property type="evidence" value="ECO:0007669"/>
    <property type="project" value="UniProtKB-UniRule"/>
</dbReference>
<comment type="subcellular location">
    <subcellularLocation>
        <location evidence="8">Cytoplasm</location>
    </subcellularLocation>
</comment>
<evidence type="ECO:0000256" key="9">
    <source>
        <dbReference type="NCBIfam" id="TIGR00362"/>
    </source>
</evidence>
<gene>
    <name evidence="8" type="primary">dnaA</name>
    <name evidence="14" type="ORF">US86_C0002G0028</name>
</gene>
<dbReference type="SUPFAM" id="SSF52540">
    <property type="entry name" value="P-loop containing nucleoside triphosphate hydrolases"/>
    <property type="match status" value="1"/>
</dbReference>
<feature type="domain" description="AAA+ ATPase" evidence="12">
    <location>
        <begin position="197"/>
        <end position="321"/>
    </location>
</feature>
<comment type="similarity">
    <text evidence="1 8 11">Belongs to the DnaA family.</text>
</comment>
<feature type="binding site" evidence="8">
    <location>
        <position position="208"/>
    </location>
    <ligand>
        <name>ATP</name>
        <dbReference type="ChEBI" id="CHEBI:30616"/>
    </ligand>
</feature>
<organism evidence="14 15">
    <name type="scientific">Candidatus Daviesbacteria bacterium GW2011_GWA2_38_24</name>
    <dbReference type="NCBI Taxonomy" id="1618422"/>
    <lineage>
        <taxon>Bacteria</taxon>
        <taxon>Candidatus Daviesiibacteriota</taxon>
    </lineage>
</organism>
<keyword evidence="4 8" id="KW-0547">Nucleotide-binding</keyword>
<comment type="function">
    <text evidence="8 10">Plays an essential role in the initiation and regulation of chromosomal replication. ATP-DnaA binds to the origin of replication (oriC) to initiate formation of the DNA replication initiation complex once per cell cycle. Binds the DnaA box (a 9 base pair repeat at the origin) and separates the double-stranded (ds)DNA. Forms a right-handed helical filament on oriC DNA; dsDNA binds to the exterior of the filament while single-stranded (ss)DNA is stabiized in the filament's interior. The ATP-DnaA-oriC complex binds and stabilizes one strand of the AT-rich DNA unwinding element (DUE), permitting loading of DNA polymerase. After initiation quickly degrades to an ADP-DnaA complex that is not apt for DNA replication. Binds acidic phospholipids.</text>
</comment>
<dbReference type="Pfam" id="PF11638">
    <property type="entry name" value="DnaA_N"/>
    <property type="match status" value="1"/>
</dbReference>
<dbReference type="GO" id="GO:0005737">
    <property type="term" value="C:cytoplasm"/>
    <property type="evidence" value="ECO:0007669"/>
    <property type="project" value="UniProtKB-SubCell"/>
</dbReference>
<feature type="region of interest" description="Domain III, AAA+ region" evidence="8">
    <location>
        <begin position="164"/>
        <end position="380"/>
    </location>
</feature>
<dbReference type="InterPro" id="IPR013159">
    <property type="entry name" value="DnaA_C"/>
</dbReference>
<accession>A0A0G0MPQ5</accession>
<dbReference type="GO" id="GO:0003688">
    <property type="term" value="F:DNA replication origin binding"/>
    <property type="evidence" value="ECO:0007669"/>
    <property type="project" value="UniProtKB-UniRule"/>
</dbReference>
<proteinExistence type="inferred from homology"/>
<evidence type="ECO:0000256" key="8">
    <source>
        <dbReference type="HAMAP-Rule" id="MF_00377"/>
    </source>
</evidence>
<keyword evidence="6 8" id="KW-0446">Lipid-binding</keyword>
<comment type="subunit">
    <text evidence="8">Oligomerizes as a right-handed, spiral filament on DNA at oriC.</text>
</comment>
<feature type="region of interest" description="Domain I, interacts with DnaA modulators" evidence="8">
    <location>
        <begin position="1"/>
        <end position="148"/>
    </location>
</feature>
<comment type="domain">
    <text evidence="8">Domain I is involved in oligomerization and binding regulators, domain II is flexibile and of varying length in different bacteria, domain III forms the AAA+ region, while domain IV binds dsDNA.</text>
</comment>
<dbReference type="Gene3D" id="3.40.50.300">
    <property type="entry name" value="P-loop containing nucleotide triphosphate hydrolases"/>
    <property type="match status" value="1"/>
</dbReference>
<dbReference type="NCBIfam" id="TIGR00362">
    <property type="entry name" value="DnaA"/>
    <property type="match status" value="1"/>
</dbReference>
<feature type="binding site" evidence="8">
    <location>
        <position position="210"/>
    </location>
    <ligand>
        <name>ATP</name>
        <dbReference type="ChEBI" id="CHEBI:30616"/>
    </ligand>
</feature>
<dbReference type="InterPro" id="IPR038454">
    <property type="entry name" value="DnaA_N_sf"/>
</dbReference>
<comment type="caution">
    <text evidence="8">Lacks conserved residue(s) required for the propagation of feature annotation.</text>
</comment>
<evidence type="ECO:0000256" key="6">
    <source>
        <dbReference type="ARBA" id="ARBA00023121"/>
    </source>
</evidence>
<dbReference type="PRINTS" id="PR00051">
    <property type="entry name" value="DNAA"/>
</dbReference>
<dbReference type="InterPro" id="IPR003593">
    <property type="entry name" value="AAA+_ATPase"/>
</dbReference>
<feature type="domain" description="Chromosomal replication initiator DnaA C-terminal" evidence="13">
    <location>
        <begin position="408"/>
        <end position="477"/>
    </location>
</feature>
<dbReference type="CDD" id="cd06571">
    <property type="entry name" value="Bac_DnaA_C"/>
    <property type="match status" value="1"/>
</dbReference>
<dbReference type="InterPro" id="IPR010921">
    <property type="entry name" value="Trp_repressor/repl_initiator"/>
</dbReference>
<feature type="binding site" evidence="8">
    <location>
        <position position="211"/>
    </location>
    <ligand>
        <name>ATP</name>
        <dbReference type="ChEBI" id="CHEBI:30616"/>
    </ligand>
</feature>
<dbReference type="FunFam" id="3.40.50.300:FF:000668">
    <property type="entry name" value="Chromosomal replication initiator protein DnaA"/>
    <property type="match status" value="1"/>
</dbReference>
<dbReference type="PANTHER" id="PTHR30050:SF2">
    <property type="entry name" value="CHROMOSOMAL REPLICATION INITIATOR PROTEIN DNAA"/>
    <property type="match status" value="1"/>
</dbReference>
<dbReference type="SMART" id="SM00760">
    <property type="entry name" value="Bac_DnaA_C"/>
    <property type="match status" value="1"/>
</dbReference>
<dbReference type="GO" id="GO:0006270">
    <property type="term" value="P:DNA replication initiation"/>
    <property type="evidence" value="ECO:0007669"/>
    <property type="project" value="UniProtKB-UniRule"/>
</dbReference>
<dbReference type="PATRIC" id="fig|1618422.5.peg.466"/>
<evidence type="ECO:0000256" key="4">
    <source>
        <dbReference type="ARBA" id="ARBA00022741"/>
    </source>
</evidence>
<dbReference type="GO" id="GO:0005886">
    <property type="term" value="C:plasma membrane"/>
    <property type="evidence" value="ECO:0007669"/>
    <property type="project" value="TreeGrafter"/>
</dbReference>
<evidence type="ECO:0000259" key="13">
    <source>
        <dbReference type="SMART" id="SM00760"/>
    </source>
</evidence>
<dbReference type="HAMAP" id="MF_00377">
    <property type="entry name" value="DnaA_bact"/>
    <property type="match status" value="1"/>
</dbReference>
<name>A0A0G0MPQ5_9BACT</name>
<keyword evidence="7 8" id="KW-0238">DNA-binding</keyword>
<evidence type="ECO:0000256" key="1">
    <source>
        <dbReference type="ARBA" id="ARBA00006583"/>
    </source>
</evidence>
<feature type="region of interest" description="Domain IV, binds dsDNA" evidence="8">
    <location>
        <begin position="381"/>
        <end position="500"/>
    </location>
</feature>
<reference evidence="14 15" key="1">
    <citation type="journal article" date="2015" name="Nature">
        <title>rRNA introns, odd ribosomes, and small enigmatic genomes across a large radiation of phyla.</title>
        <authorList>
            <person name="Brown C.T."/>
            <person name="Hug L.A."/>
            <person name="Thomas B.C."/>
            <person name="Sharon I."/>
            <person name="Castelle C.J."/>
            <person name="Singh A."/>
            <person name="Wilkins M.J."/>
            <person name="Williams K.H."/>
            <person name="Banfield J.F."/>
        </authorList>
    </citation>
    <scope>NUCLEOTIDE SEQUENCE [LARGE SCALE GENOMIC DNA]</scope>
</reference>
<dbReference type="Proteomes" id="UP000034235">
    <property type="component" value="Unassembled WGS sequence"/>
</dbReference>
<evidence type="ECO:0000259" key="12">
    <source>
        <dbReference type="SMART" id="SM00382"/>
    </source>
</evidence>
<dbReference type="Gene3D" id="3.30.300.180">
    <property type="match status" value="1"/>
</dbReference>
<evidence type="ECO:0000256" key="2">
    <source>
        <dbReference type="ARBA" id="ARBA00022490"/>
    </source>
</evidence>
<keyword evidence="5 8" id="KW-0067">ATP-binding</keyword>
<dbReference type="CDD" id="cd00009">
    <property type="entry name" value="AAA"/>
    <property type="match status" value="1"/>
</dbReference>
<dbReference type="InterPro" id="IPR001957">
    <property type="entry name" value="Chromosome_initiator_DnaA"/>
</dbReference>
<protein>
    <recommendedName>
        <fullName evidence="8 9">Chromosomal replication initiator protein DnaA</fullName>
    </recommendedName>
</protein>
<dbReference type="SUPFAM" id="SSF48295">
    <property type="entry name" value="TrpR-like"/>
    <property type="match status" value="1"/>
</dbReference>
<dbReference type="InterPro" id="IPR024633">
    <property type="entry name" value="DnaA_N_dom"/>
</dbReference>
<dbReference type="GO" id="GO:0005524">
    <property type="term" value="F:ATP binding"/>
    <property type="evidence" value="ECO:0007669"/>
    <property type="project" value="UniProtKB-UniRule"/>
</dbReference>
<dbReference type="PANTHER" id="PTHR30050">
    <property type="entry name" value="CHROMOSOMAL REPLICATION INITIATOR PROTEIN DNAA"/>
    <property type="match status" value="1"/>
</dbReference>
<dbReference type="Pfam" id="PF00308">
    <property type="entry name" value="Bac_DnaA"/>
    <property type="match status" value="1"/>
</dbReference>
<evidence type="ECO:0000256" key="11">
    <source>
        <dbReference type="RuleBase" id="RU004227"/>
    </source>
</evidence>
<dbReference type="Gene3D" id="1.10.1750.10">
    <property type="match status" value="1"/>
</dbReference>
<evidence type="ECO:0000256" key="5">
    <source>
        <dbReference type="ARBA" id="ARBA00022840"/>
    </source>
</evidence>
<evidence type="ECO:0000313" key="14">
    <source>
        <dbReference type="EMBL" id="KKQ66911.1"/>
    </source>
</evidence>
<evidence type="ECO:0000256" key="3">
    <source>
        <dbReference type="ARBA" id="ARBA00022705"/>
    </source>
</evidence>
<evidence type="ECO:0000256" key="7">
    <source>
        <dbReference type="ARBA" id="ARBA00023125"/>
    </source>
</evidence>
<feature type="binding site" evidence="8">
    <location>
        <position position="212"/>
    </location>
    <ligand>
        <name>ATP</name>
        <dbReference type="ChEBI" id="CHEBI:30616"/>
    </ligand>
</feature>
<keyword evidence="3 8" id="KW-0235">DNA replication</keyword>
<dbReference type="AlphaFoldDB" id="A0A0G0MPQ5"/>
<dbReference type="InterPro" id="IPR027417">
    <property type="entry name" value="P-loop_NTPase"/>
</dbReference>
<comment type="caution">
    <text evidence="14">The sequence shown here is derived from an EMBL/GenBank/DDBJ whole genome shotgun (WGS) entry which is preliminary data.</text>
</comment>
<dbReference type="InterPro" id="IPR018312">
    <property type="entry name" value="Chromosome_initiator_DnaA_CS"/>
</dbReference>
<dbReference type="Pfam" id="PF08299">
    <property type="entry name" value="Bac_DnaA_C"/>
    <property type="match status" value="1"/>
</dbReference>
<dbReference type="SMART" id="SM00382">
    <property type="entry name" value="AAA"/>
    <property type="match status" value="1"/>
</dbReference>
<evidence type="ECO:0000256" key="10">
    <source>
        <dbReference type="RuleBase" id="RU000577"/>
    </source>
</evidence>
<dbReference type="GO" id="GO:0008289">
    <property type="term" value="F:lipid binding"/>
    <property type="evidence" value="ECO:0007669"/>
    <property type="project" value="UniProtKB-KW"/>
</dbReference>
<sequence length="500" mass="56635">MVESIPTIILKLKSQNSRPKDDGPLAQKGKSIVLFITTFTIFTVHKLSTKILVVDNEKVWQQVLSQIKENVSSANFRTWFGQTDLQSFDDQNLTLSVPNAFIKQQLSQRYEKLILDSVSQILGKVVQLDFVVDGAKATKKKLESNDEEPAFELTSSINNSLNPTLNLKYTLENFVVGLSNNLAYAAAQAVSQSPGTSYNPLFIYGPSGVGKTHLMQGIGNVLYKKNPYLKVIYAPSERFMNDFVDSIQKKSTGDFRAKYRSCDLFLIDDVQFIAGKDSTQEEFFHTFNELHGKRSQIVLTSDRPPNEIIKLESRLMSRFQGGLMVDMQLPDFATRVAILKAKLAEHQESLPDDILNLIAESAESNTRELEGKLIQVLSNFKLMNQIPDVEHVRKLLGKPQPTSNPNLDHKKVLSSINQYFNLKMSDLTGPRRQKQLVVPRQIAMFILYEDCRLPMERIGQILGGRDHTTIMHGVGKIREAIKRDREIQRLVIEVKQTLIH</sequence>
<dbReference type="InterPro" id="IPR013317">
    <property type="entry name" value="DnaA_dom"/>
</dbReference>
<dbReference type="Gene3D" id="1.10.8.60">
    <property type="match status" value="1"/>
</dbReference>
<dbReference type="PROSITE" id="PS01008">
    <property type="entry name" value="DNAA"/>
    <property type="match status" value="1"/>
</dbReference>
<dbReference type="EMBL" id="LBUP01000002">
    <property type="protein sequence ID" value="KKQ66911.1"/>
    <property type="molecule type" value="Genomic_DNA"/>
</dbReference>
<evidence type="ECO:0000313" key="15">
    <source>
        <dbReference type="Proteomes" id="UP000034235"/>
    </source>
</evidence>
<dbReference type="InterPro" id="IPR020591">
    <property type="entry name" value="Chromosome_initiator_DnaA-like"/>
</dbReference>